<evidence type="ECO:0000259" key="14">
    <source>
        <dbReference type="PROSITE" id="PS51704"/>
    </source>
</evidence>
<dbReference type="GO" id="GO:0004622">
    <property type="term" value="F:phosphatidylcholine lysophospholipase activity"/>
    <property type="evidence" value="ECO:0007669"/>
    <property type="project" value="TreeGrafter"/>
</dbReference>
<proteinExistence type="inferred from homology"/>
<dbReference type="OrthoDB" id="1058301at2759"/>
<evidence type="ECO:0000256" key="12">
    <source>
        <dbReference type="ARBA" id="ARBA00048947"/>
    </source>
</evidence>
<feature type="domain" description="GP-PDE" evidence="14">
    <location>
        <begin position="37"/>
        <end position="312"/>
    </location>
</feature>
<evidence type="ECO:0000313" key="16">
    <source>
        <dbReference type="Proteomes" id="UP000316759"/>
    </source>
</evidence>
<dbReference type="PANTHER" id="PTHR42758">
    <property type="entry name" value="PHOSPHATIDYLGLYCEROL PHOSPHOLIPASE C"/>
    <property type="match status" value="1"/>
</dbReference>
<feature type="transmembrane region" description="Helical" evidence="13">
    <location>
        <begin position="6"/>
        <end position="22"/>
    </location>
</feature>
<dbReference type="GO" id="GO:0046475">
    <property type="term" value="P:glycerophospholipid catabolic process"/>
    <property type="evidence" value="ECO:0007669"/>
    <property type="project" value="TreeGrafter"/>
</dbReference>
<dbReference type="AlphaFoldDB" id="A0A504YP59"/>
<keyword evidence="4" id="KW-0378">Hydrolase</keyword>
<evidence type="ECO:0000256" key="3">
    <source>
        <dbReference type="ARBA" id="ARBA00022692"/>
    </source>
</evidence>
<sequence length="381" mass="43428">MLGFAVTVLILYIFTSYTLYLYPKILHQCRKKACFIPRLISHRGGAGERIENTMEAFKNAVALGSDMLELDCHLTKDGEVVVLHDSDLERTTGLKMKVHELTYAELPPYLSDLEIQFKPGHRCIVPSKVNRNILHLEDLFKAFPTVPMNIDLKVDNNLLIAKVAQLIRQYAREEYTIWGSFDATVSEKCKQVNQNIARFFPLQPTVWLLLANAIGLSSFFSIPYDYLELPLMSALDNPQFRAAYNLESWKSRVVMRLLHWFIMSPRLFKHLEARGIPVIFWVCNSEKQFQMAFDVGAAGVMTDYPKKLRSFLDRNPDLAVRRSTSQLNGLLTQSAKLPQQIEQQTNDTLLTQLAVLHSKRPICRTSTALVHSGGNIPNITD</sequence>
<evidence type="ECO:0000256" key="13">
    <source>
        <dbReference type="SAM" id="Phobius"/>
    </source>
</evidence>
<dbReference type="GO" id="GO:0008081">
    <property type="term" value="F:phosphoric diester hydrolase activity"/>
    <property type="evidence" value="ECO:0007669"/>
    <property type="project" value="InterPro"/>
</dbReference>
<evidence type="ECO:0000313" key="15">
    <source>
        <dbReference type="EMBL" id="TPP63822.1"/>
    </source>
</evidence>
<evidence type="ECO:0000256" key="4">
    <source>
        <dbReference type="ARBA" id="ARBA00022801"/>
    </source>
</evidence>
<dbReference type="STRING" id="46835.A0A504YP59"/>
<comment type="caution">
    <text evidence="15">The sequence shown here is derived from an EMBL/GenBank/DDBJ whole genome shotgun (WGS) entry which is preliminary data.</text>
</comment>
<accession>A0A504YP59</accession>
<evidence type="ECO:0000256" key="11">
    <source>
        <dbReference type="ARBA" id="ARBA00048580"/>
    </source>
</evidence>
<dbReference type="Proteomes" id="UP000316759">
    <property type="component" value="Unassembled WGS sequence"/>
</dbReference>
<evidence type="ECO:0000256" key="5">
    <source>
        <dbReference type="ARBA" id="ARBA00022989"/>
    </source>
</evidence>
<dbReference type="Pfam" id="PF03009">
    <property type="entry name" value="GDPD"/>
    <property type="match status" value="1"/>
</dbReference>
<dbReference type="PROSITE" id="PS51704">
    <property type="entry name" value="GP_PDE"/>
    <property type="match status" value="1"/>
</dbReference>
<keyword evidence="3 13" id="KW-0812">Transmembrane</keyword>
<organism evidence="15 16">
    <name type="scientific">Fasciola gigantica</name>
    <name type="common">Giant liver fluke</name>
    <dbReference type="NCBI Taxonomy" id="46835"/>
    <lineage>
        <taxon>Eukaryota</taxon>
        <taxon>Metazoa</taxon>
        <taxon>Spiralia</taxon>
        <taxon>Lophotrochozoa</taxon>
        <taxon>Platyhelminthes</taxon>
        <taxon>Trematoda</taxon>
        <taxon>Digenea</taxon>
        <taxon>Plagiorchiida</taxon>
        <taxon>Echinostomata</taxon>
        <taxon>Echinostomatoidea</taxon>
        <taxon>Fasciolidae</taxon>
        <taxon>Fasciola</taxon>
    </lineage>
</organism>
<dbReference type="PANTHER" id="PTHR42758:SF2">
    <property type="entry name" value="PHOSPHATIDYLGLYCEROL PHOSPHOLIPASE C"/>
    <property type="match status" value="1"/>
</dbReference>
<dbReference type="Gene3D" id="3.20.20.190">
    <property type="entry name" value="Phosphatidylinositol (PI) phosphodiesterase"/>
    <property type="match status" value="1"/>
</dbReference>
<dbReference type="InterPro" id="IPR052271">
    <property type="entry name" value="GDPD-Related"/>
</dbReference>
<comment type="catalytic activity">
    <reaction evidence="10">
        <text>N-hexadecanoyl-1-(9Z-octadecenoyl)-sn-glycero-3-phosphoethanolamine + H2O = N-hexadecanoylethanolamine + 1-(9Z-octadecenoyl)-sn-glycero-3-phosphate + H(+)</text>
        <dbReference type="Rhea" id="RHEA:53168"/>
        <dbReference type="ChEBI" id="CHEBI:15377"/>
        <dbReference type="ChEBI" id="CHEBI:15378"/>
        <dbReference type="ChEBI" id="CHEBI:71464"/>
        <dbReference type="ChEBI" id="CHEBI:74544"/>
        <dbReference type="ChEBI" id="CHEBI:85217"/>
    </reaction>
    <physiologicalReaction direction="left-to-right" evidence="10">
        <dbReference type="Rhea" id="RHEA:53169"/>
    </physiologicalReaction>
</comment>
<comment type="subcellular location">
    <subcellularLocation>
        <location evidence="1">Membrane</location>
    </subcellularLocation>
</comment>
<comment type="catalytic activity">
    <reaction evidence="11">
        <text>1-O-(1Z-octadecenyl)-sn-glycero-3-phospho-N-hexadecanoyl-ethanolamine + H2O = 1-O-(1Z-octadecenyl)-sn-glycero-3-phosphate + N-hexadecanoylethanolamine + H(+)</text>
        <dbReference type="Rhea" id="RHEA:53184"/>
        <dbReference type="ChEBI" id="CHEBI:15377"/>
        <dbReference type="ChEBI" id="CHEBI:15378"/>
        <dbReference type="ChEBI" id="CHEBI:71464"/>
        <dbReference type="ChEBI" id="CHEBI:137009"/>
        <dbReference type="ChEBI" id="CHEBI:137017"/>
    </reaction>
    <physiologicalReaction direction="left-to-right" evidence="11">
        <dbReference type="Rhea" id="RHEA:53185"/>
    </physiologicalReaction>
</comment>
<evidence type="ECO:0000256" key="9">
    <source>
        <dbReference type="ARBA" id="ARBA00047392"/>
    </source>
</evidence>
<feature type="transmembrane region" description="Helical" evidence="13">
    <location>
        <begin position="206"/>
        <end position="224"/>
    </location>
</feature>
<keyword evidence="5 13" id="KW-1133">Transmembrane helix</keyword>
<keyword evidence="7 13" id="KW-0472">Membrane</keyword>
<dbReference type="SUPFAM" id="SSF51695">
    <property type="entry name" value="PLC-like phosphodiesterases"/>
    <property type="match status" value="1"/>
</dbReference>
<dbReference type="InterPro" id="IPR030395">
    <property type="entry name" value="GP_PDE_dom"/>
</dbReference>
<comment type="catalytic activity">
    <reaction evidence="9">
        <text>N-(5Z,8Z,11Z,14Z-eicosatetraenoyl)-1-(9Z-octadecenoyl)-sn-glycero-3-phosphoethanolamine + H2O = N-(5Z,8Z,11Z,14Z-eicosatetraenoyl)-ethanolamine + 1-(9Z-octadecenoyl)-sn-glycero-3-phosphate + H(+)</text>
        <dbReference type="Rhea" id="RHEA:45544"/>
        <dbReference type="ChEBI" id="CHEBI:2700"/>
        <dbReference type="ChEBI" id="CHEBI:15377"/>
        <dbReference type="ChEBI" id="CHEBI:15378"/>
        <dbReference type="ChEBI" id="CHEBI:74544"/>
        <dbReference type="ChEBI" id="CHEBI:85223"/>
    </reaction>
    <physiologicalReaction direction="left-to-right" evidence="9">
        <dbReference type="Rhea" id="RHEA:45545"/>
    </physiologicalReaction>
</comment>
<keyword evidence="16" id="KW-1185">Reference proteome</keyword>
<name>A0A504YP59_FASGI</name>
<protein>
    <submittedName>
        <fullName evidence="15">Glycerophosphodiester phosphodiesterase domain-containing protein 1</fullName>
    </submittedName>
</protein>
<evidence type="ECO:0000256" key="8">
    <source>
        <dbReference type="ARBA" id="ARBA00036083"/>
    </source>
</evidence>
<evidence type="ECO:0000256" key="6">
    <source>
        <dbReference type="ARBA" id="ARBA00023098"/>
    </source>
</evidence>
<comment type="catalytic activity">
    <reaction evidence="8">
        <text>1-O-hexadecyl-sn-glycero-3-phosphocholine + H2O = 1-O-hexadecyl-sn-glycero-3-phosphate + choline + H(+)</text>
        <dbReference type="Rhea" id="RHEA:41143"/>
        <dbReference type="ChEBI" id="CHEBI:15354"/>
        <dbReference type="ChEBI" id="CHEBI:15377"/>
        <dbReference type="ChEBI" id="CHEBI:15378"/>
        <dbReference type="ChEBI" id="CHEBI:64496"/>
        <dbReference type="ChEBI" id="CHEBI:77580"/>
    </reaction>
    <physiologicalReaction direction="left-to-right" evidence="8">
        <dbReference type="Rhea" id="RHEA:41144"/>
    </physiologicalReaction>
</comment>
<gene>
    <name evidence="15" type="ORF">FGIG_02012</name>
</gene>
<dbReference type="InterPro" id="IPR017946">
    <property type="entry name" value="PLC-like_Pdiesterase_TIM-brl"/>
</dbReference>
<comment type="catalytic activity">
    <reaction evidence="12">
        <text>N,1-di-(9Z-octadecenoyl)-sn-glycero-3-phosphoethanolamine + H2O = N-(9Z-octadecenoyl) ethanolamine + 1-(9Z-octadecenoyl)-sn-glycero-3-phosphate + H(+)</text>
        <dbReference type="Rhea" id="RHEA:56460"/>
        <dbReference type="ChEBI" id="CHEBI:15377"/>
        <dbReference type="ChEBI" id="CHEBI:15378"/>
        <dbReference type="ChEBI" id="CHEBI:71466"/>
        <dbReference type="ChEBI" id="CHEBI:74544"/>
        <dbReference type="ChEBI" id="CHEBI:85222"/>
    </reaction>
    <physiologicalReaction direction="left-to-right" evidence="12">
        <dbReference type="Rhea" id="RHEA:56461"/>
    </physiologicalReaction>
</comment>
<reference evidence="15 16" key="1">
    <citation type="submission" date="2019-04" db="EMBL/GenBank/DDBJ databases">
        <title>Annotation for the trematode Fasciola gigantica.</title>
        <authorList>
            <person name="Choi Y.-J."/>
        </authorList>
    </citation>
    <scope>NUCLEOTIDE SEQUENCE [LARGE SCALE GENOMIC DNA]</scope>
    <source>
        <strain evidence="15">Uganda_cow_1</strain>
    </source>
</reference>
<dbReference type="EMBL" id="SUNJ01005182">
    <property type="protein sequence ID" value="TPP63822.1"/>
    <property type="molecule type" value="Genomic_DNA"/>
</dbReference>
<keyword evidence="6" id="KW-0443">Lipid metabolism</keyword>
<evidence type="ECO:0000256" key="10">
    <source>
        <dbReference type="ARBA" id="ARBA00047538"/>
    </source>
</evidence>
<comment type="similarity">
    <text evidence="2">Belongs to the glycerophosphoryl diester phosphodiesterase family.</text>
</comment>
<evidence type="ECO:0000256" key="7">
    <source>
        <dbReference type="ARBA" id="ARBA00023136"/>
    </source>
</evidence>
<dbReference type="GO" id="GO:0005789">
    <property type="term" value="C:endoplasmic reticulum membrane"/>
    <property type="evidence" value="ECO:0007669"/>
    <property type="project" value="TreeGrafter"/>
</dbReference>
<dbReference type="CDD" id="cd08612">
    <property type="entry name" value="GDPD_GDE4"/>
    <property type="match status" value="1"/>
</dbReference>
<evidence type="ECO:0000256" key="2">
    <source>
        <dbReference type="ARBA" id="ARBA00007277"/>
    </source>
</evidence>
<evidence type="ECO:0000256" key="1">
    <source>
        <dbReference type="ARBA" id="ARBA00004370"/>
    </source>
</evidence>